<dbReference type="Gene3D" id="2.170.270.10">
    <property type="entry name" value="SET domain"/>
    <property type="match status" value="1"/>
</dbReference>
<keyword evidence="4" id="KW-0479">Metal-binding</keyword>
<dbReference type="GO" id="GO:0005634">
    <property type="term" value="C:nucleus"/>
    <property type="evidence" value="ECO:0007669"/>
    <property type="project" value="TreeGrafter"/>
</dbReference>
<evidence type="ECO:0000259" key="9">
    <source>
        <dbReference type="PROSITE" id="PS50865"/>
    </source>
</evidence>
<dbReference type="GO" id="GO:0008170">
    <property type="term" value="F:N-methyltransferase activity"/>
    <property type="evidence" value="ECO:0007669"/>
    <property type="project" value="UniProtKB-ARBA"/>
</dbReference>
<gene>
    <name evidence="10" type="ORF">Zmor_023089</name>
</gene>
<dbReference type="Gene3D" id="6.10.140.2220">
    <property type="match status" value="1"/>
</dbReference>
<evidence type="ECO:0000259" key="8">
    <source>
        <dbReference type="PROSITE" id="PS50280"/>
    </source>
</evidence>
<evidence type="ECO:0000256" key="6">
    <source>
        <dbReference type="ARBA" id="ARBA00022833"/>
    </source>
</evidence>
<dbReference type="PANTHER" id="PTHR46165">
    <property type="entry name" value="SET AND MYND DOMAIN-CONTAINING PROTEIN 4"/>
    <property type="match status" value="1"/>
</dbReference>
<dbReference type="SUPFAM" id="SSF82199">
    <property type="entry name" value="SET domain"/>
    <property type="match status" value="1"/>
</dbReference>
<dbReference type="PROSITE" id="PS50280">
    <property type="entry name" value="SET"/>
    <property type="match status" value="1"/>
</dbReference>
<dbReference type="GO" id="GO:0008276">
    <property type="term" value="F:protein methyltransferase activity"/>
    <property type="evidence" value="ECO:0007669"/>
    <property type="project" value="UniProtKB-ARBA"/>
</dbReference>
<keyword evidence="5 7" id="KW-0863">Zinc-finger</keyword>
<evidence type="ECO:0000256" key="7">
    <source>
        <dbReference type="PROSITE-ProRule" id="PRU00134"/>
    </source>
</evidence>
<organism evidence="10 11">
    <name type="scientific">Zophobas morio</name>
    <dbReference type="NCBI Taxonomy" id="2755281"/>
    <lineage>
        <taxon>Eukaryota</taxon>
        <taxon>Metazoa</taxon>
        <taxon>Ecdysozoa</taxon>
        <taxon>Arthropoda</taxon>
        <taxon>Hexapoda</taxon>
        <taxon>Insecta</taxon>
        <taxon>Pterygota</taxon>
        <taxon>Neoptera</taxon>
        <taxon>Endopterygota</taxon>
        <taxon>Coleoptera</taxon>
        <taxon>Polyphaga</taxon>
        <taxon>Cucujiformia</taxon>
        <taxon>Tenebrionidae</taxon>
        <taxon>Zophobas</taxon>
    </lineage>
</organism>
<dbReference type="InterPro" id="IPR011990">
    <property type="entry name" value="TPR-like_helical_dom_sf"/>
</dbReference>
<dbReference type="InterPro" id="IPR046341">
    <property type="entry name" value="SET_dom_sf"/>
</dbReference>
<evidence type="ECO:0000313" key="11">
    <source>
        <dbReference type="Proteomes" id="UP001168821"/>
    </source>
</evidence>
<dbReference type="AlphaFoldDB" id="A0AA38HZ02"/>
<keyword evidence="1" id="KW-0489">Methyltransferase</keyword>
<keyword evidence="11" id="KW-1185">Reference proteome</keyword>
<dbReference type="GO" id="GO:0032259">
    <property type="term" value="P:methylation"/>
    <property type="evidence" value="ECO:0007669"/>
    <property type="project" value="UniProtKB-KW"/>
</dbReference>
<reference evidence="10" key="1">
    <citation type="journal article" date="2023" name="G3 (Bethesda)">
        <title>Whole genome assemblies of Zophobas morio and Tenebrio molitor.</title>
        <authorList>
            <person name="Kaur S."/>
            <person name="Stinson S.A."/>
            <person name="diCenzo G.C."/>
        </authorList>
    </citation>
    <scope>NUCLEOTIDE SEQUENCE</scope>
    <source>
        <strain evidence="10">QUZm001</strain>
    </source>
</reference>
<evidence type="ECO:0000256" key="3">
    <source>
        <dbReference type="ARBA" id="ARBA00022691"/>
    </source>
</evidence>
<dbReference type="PROSITE" id="PS50865">
    <property type="entry name" value="ZF_MYND_2"/>
    <property type="match status" value="1"/>
</dbReference>
<comment type="caution">
    <text evidence="10">The sequence shown here is derived from an EMBL/GenBank/DDBJ whole genome shotgun (WGS) entry which is preliminary data.</text>
</comment>
<dbReference type="SUPFAM" id="SSF48452">
    <property type="entry name" value="TPR-like"/>
    <property type="match status" value="1"/>
</dbReference>
<name>A0AA38HZ02_9CUCU</name>
<dbReference type="GO" id="GO:0008270">
    <property type="term" value="F:zinc ion binding"/>
    <property type="evidence" value="ECO:0007669"/>
    <property type="project" value="UniProtKB-KW"/>
</dbReference>
<keyword evidence="2" id="KW-0808">Transferase</keyword>
<dbReference type="Proteomes" id="UP001168821">
    <property type="component" value="Unassembled WGS sequence"/>
</dbReference>
<keyword evidence="3" id="KW-0949">S-adenosyl-L-methionine</keyword>
<dbReference type="GO" id="GO:0005737">
    <property type="term" value="C:cytoplasm"/>
    <property type="evidence" value="ECO:0007669"/>
    <property type="project" value="TreeGrafter"/>
</dbReference>
<evidence type="ECO:0000313" key="10">
    <source>
        <dbReference type="EMBL" id="KAJ3645431.1"/>
    </source>
</evidence>
<dbReference type="InterPro" id="IPR002893">
    <property type="entry name" value="Znf_MYND"/>
</dbReference>
<dbReference type="Pfam" id="PF00856">
    <property type="entry name" value="SET"/>
    <property type="match status" value="1"/>
</dbReference>
<accession>A0AA38HZ02</accession>
<evidence type="ECO:0000256" key="2">
    <source>
        <dbReference type="ARBA" id="ARBA00022679"/>
    </source>
</evidence>
<dbReference type="EMBL" id="JALNTZ010000007">
    <property type="protein sequence ID" value="KAJ3645431.1"/>
    <property type="molecule type" value="Genomic_DNA"/>
</dbReference>
<dbReference type="Gene3D" id="1.10.220.160">
    <property type="match status" value="1"/>
</dbReference>
<sequence>MDGAKKVTDEKIRTKDNIVAYETILKERVFEEFGEIDTFTQQFEALTTNHERVTYMYDYMVRYDLLKGRYWKDAKNDEVARRHKKKGDNNFARGDFPSALKHYTRCIMKAESGELRGLAYANRSAALFKLSLYRECLEDIKRAVGNNYPGSLRPSLLYRRERATQMLGRTRTPKYHERTPTLPRGARNRNTPHAHCIKQIHVELDENSRRRVLVNNITPAGKLISVETSMVNVVSGKSDLYHCHQCLNICYNPTPCLTCTQVVYCGQNCALDAWYDYHQYECAILSPLKRWVGYCKSLLVGVKMIFLAKLEQFRNDFDRYLNPIENIVKKDVPKDNMFLALAASVIYYFIRDFTKFFPEESKRDPNFDNQFKDDLFKYLHMAYVFSAEITEAKQVFGVAPLRPFQDVYIEKESFGLGIYPFFMHFRHACCPNVVIHHYGSTMVLRTTRKCLKGEELFVSYG</sequence>
<keyword evidence="6" id="KW-0862">Zinc</keyword>
<feature type="domain" description="MYND-type" evidence="9">
    <location>
        <begin position="243"/>
        <end position="282"/>
    </location>
</feature>
<feature type="domain" description="SET" evidence="8">
    <location>
        <begin position="308"/>
        <end position="461"/>
    </location>
</feature>
<dbReference type="PANTHER" id="PTHR46165:SF6">
    <property type="entry name" value="SET AND MYND DOMAIN-CONTAINING PROTEIN 4-LIKE PROTEIN"/>
    <property type="match status" value="1"/>
</dbReference>
<dbReference type="Gene3D" id="1.25.40.10">
    <property type="entry name" value="Tetratricopeptide repeat domain"/>
    <property type="match status" value="1"/>
</dbReference>
<evidence type="ECO:0000256" key="1">
    <source>
        <dbReference type="ARBA" id="ARBA00022603"/>
    </source>
</evidence>
<evidence type="ECO:0000256" key="4">
    <source>
        <dbReference type="ARBA" id="ARBA00022723"/>
    </source>
</evidence>
<proteinExistence type="predicted"/>
<evidence type="ECO:0008006" key="12">
    <source>
        <dbReference type="Google" id="ProtNLM"/>
    </source>
</evidence>
<dbReference type="InterPro" id="IPR001214">
    <property type="entry name" value="SET_dom"/>
</dbReference>
<dbReference type="InterPro" id="IPR052097">
    <property type="entry name" value="SET-MYND_domain_protein"/>
</dbReference>
<evidence type="ECO:0000256" key="5">
    <source>
        <dbReference type="ARBA" id="ARBA00022771"/>
    </source>
</evidence>
<dbReference type="GO" id="GO:0008757">
    <property type="term" value="F:S-adenosylmethionine-dependent methyltransferase activity"/>
    <property type="evidence" value="ECO:0007669"/>
    <property type="project" value="UniProtKB-ARBA"/>
</dbReference>
<protein>
    <recommendedName>
        <fullName evidence="12">SET and MYND domain-containing protein 4</fullName>
    </recommendedName>
</protein>
<dbReference type="GO" id="GO:0042826">
    <property type="term" value="F:histone deacetylase binding"/>
    <property type="evidence" value="ECO:0007669"/>
    <property type="project" value="TreeGrafter"/>
</dbReference>